<dbReference type="Pfam" id="PF04296">
    <property type="entry name" value="YlxR"/>
    <property type="match status" value="1"/>
</dbReference>
<dbReference type="Gene3D" id="3.30.1230.10">
    <property type="entry name" value="YlxR-like"/>
    <property type="match status" value="1"/>
</dbReference>
<sequence length="121" mass="13070">MVSQGRTAGRVPIRTCVGCRSRAEKNELLRVVADGPGPVSELVPDPDGLLPGRGAYIHVNPGCLDVAVRRRAFARAFRRAGPLDASVVRRWLESETPNGASPGRTDTRRPRLIGQEEGDTT</sequence>
<feature type="region of interest" description="Disordered" evidence="1">
    <location>
        <begin position="93"/>
        <end position="121"/>
    </location>
</feature>
<gene>
    <name evidence="3" type="ORF">F7O44_19630</name>
</gene>
<feature type="domain" description="YlxR" evidence="2">
    <location>
        <begin position="14"/>
        <end position="81"/>
    </location>
</feature>
<dbReference type="EMBL" id="WLZY01000007">
    <property type="protein sequence ID" value="NDL59285.1"/>
    <property type="molecule type" value="Genomic_DNA"/>
</dbReference>
<dbReference type="InterPro" id="IPR035931">
    <property type="entry name" value="YlxR-like_sf"/>
</dbReference>
<organism evidence="3 4">
    <name type="scientific">Phytoactinopolyspora mesophila</name>
    <dbReference type="NCBI Taxonomy" id="2650750"/>
    <lineage>
        <taxon>Bacteria</taxon>
        <taxon>Bacillati</taxon>
        <taxon>Actinomycetota</taxon>
        <taxon>Actinomycetes</taxon>
        <taxon>Jiangellales</taxon>
        <taxon>Jiangellaceae</taxon>
        <taxon>Phytoactinopolyspora</taxon>
    </lineage>
</organism>
<protein>
    <submittedName>
        <fullName evidence="3">DUF448 domain-containing protein</fullName>
    </submittedName>
</protein>
<dbReference type="PANTHER" id="PTHR34215:SF1">
    <property type="entry name" value="YLXR DOMAIN-CONTAINING PROTEIN"/>
    <property type="match status" value="1"/>
</dbReference>
<evidence type="ECO:0000259" key="2">
    <source>
        <dbReference type="Pfam" id="PF04296"/>
    </source>
</evidence>
<dbReference type="PANTHER" id="PTHR34215">
    <property type="entry name" value="BLL0784 PROTEIN"/>
    <property type="match status" value="1"/>
</dbReference>
<dbReference type="AlphaFoldDB" id="A0A7K3M7M7"/>
<proteinExistence type="predicted"/>
<accession>A0A7K3M7M7</accession>
<evidence type="ECO:0000313" key="3">
    <source>
        <dbReference type="EMBL" id="NDL59285.1"/>
    </source>
</evidence>
<dbReference type="InterPro" id="IPR007393">
    <property type="entry name" value="YlxR_dom"/>
</dbReference>
<evidence type="ECO:0000313" key="4">
    <source>
        <dbReference type="Proteomes" id="UP000460435"/>
    </source>
</evidence>
<evidence type="ECO:0000256" key="1">
    <source>
        <dbReference type="SAM" id="MobiDB-lite"/>
    </source>
</evidence>
<comment type="caution">
    <text evidence="3">The sequence shown here is derived from an EMBL/GenBank/DDBJ whole genome shotgun (WGS) entry which is preliminary data.</text>
</comment>
<dbReference type="SUPFAM" id="SSF64376">
    <property type="entry name" value="YlxR-like"/>
    <property type="match status" value="1"/>
</dbReference>
<dbReference type="RefSeq" id="WP_162451988.1">
    <property type="nucleotide sequence ID" value="NZ_WLZY01000007.1"/>
</dbReference>
<keyword evidence="4" id="KW-1185">Reference proteome</keyword>
<dbReference type="Proteomes" id="UP000460435">
    <property type="component" value="Unassembled WGS sequence"/>
</dbReference>
<dbReference type="InterPro" id="IPR037465">
    <property type="entry name" value="YlxR"/>
</dbReference>
<name>A0A7K3M7M7_9ACTN</name>
<reference evidence="3 4" key="1">
    <citation type="submission" date="2019-11" db="EMBL/GenBank/DDBJ databases">
        <authorList>
            <person name="Li X.-J."/>
            <person name="Feng X.-M."/>
        </authorList>
    </citation>
    <scope>NUCLEOTIDE SEQUENCE [LARGE SCALE GENOMIC DNA]</scope>
    <source>
        <strain evidence="3 4">XMNu-373</strain>
    </source>
</reference>